<name>M2LKU6_BAUPA</name>
<dbReference type="CDD" id="cd02024">
    <property type="entry name" value="NRK1"/>
    <property type="match status" value="1"/>
</dbReference>
<keyword evidence="2" id="KW-1185">Reference proteome</keyword>
<dbReference type="eggNOG" id="KOG3308">
    <property type="taxonomic scope" value="Eukaryota"/>
</dbReference>
<dbReference type="SUPFAM" id="SSF52540">
    <property type="entry name" value="P-loop containing nucleoside triphosphate hydrolases"/>
    <property type="match status" value="1"/>
</dbReference>
<evidence type="ECO:0000313" key="2">
    <source>
        <dbReference type="Proteomes" id="UP000011761"/>
    </source>
</evidence>
<dbReference type="HOGENOM" id="CLU_058668_1_0_1"/>
<dbReference type="InterPro" id="IPR027417">
    <property type="entry name" value="P-loop_NTPase"/>
</dbReference>
<proteinExistence type="predicted"/>
<dbReference type="KEGG" id="bcom:BAUCODRAFT_148958"/>
<dbReference type="PANTHER" id="PTHR10285">
    <property type="entry name" value="URIDINE KINASE"/>
    <property type="match status" value="1"/>
</dbReference>
<evidence type="ECO:0000313" key="1">
    <source>
        <dbReference type="EMBL" id="EMC94907.1"/>
    </source>
</evidence>
<dbReference type="Gene3D" id="3.40.50.300">
    <property type="entry name" value="P-loop containing nucleotide triphosphate hydrolases"/>
    <property type="match status" value="1"/>
</dbReference>
<dbReference type="STRING" id="717646.M2LKU6"/>
<reference evidence="1 2" key="1">
    <citation type="journal article" date="2012" name="PLoS Pathog.">
        <title>Diverse lifestyles and strategies of plant pathogenesis encoded in the genomes of eighteen Dothideomycetes fungi.</title>
        <authorList>
            <person name="Ohm R.A."/>
            <person name="Feau N."/>
            <person name="Henrissat B."/>
            <person name="Schoch C.L."/>
            <person name="Horwitz B.A."/>
            <person name="Barry K.W."/>
            <person name="Condon B.J."/>
            <person name="Copeland A.C."/>
            <person name="Dhillon B."/>
            <person name="Glaser F."/>
            <person name="Hesse C.N."/>
            <person name="Kosti I."/>
            <person name="LaButti K."/>
            <person name="Lindquist E.A."/>
            <person name="Lucas S."/>
            <person name="Salamov A.A."/>
            <person name="Bradshaw R.E."/>
            <person name="Ciuffetti L."/>
            <person name="Hamelin R.C."/>
            <person name="Kema G.H.J."/>
            <person name="Lawrence C."/>
            <person name="Scott J.A."/>
            <person name="Spatafora J.W."/>
            <person name="Turgeon B.G."/>
            <person name="de Wit P.J.G.M."/>
            <person name="Zhong S."/>
            <person name="Goodwin S.B."/>
            <person name="Grigoriev I.V."/>
        </authorList>
    </citation>
    <scope>NUCLEOTIDE SEQUENCE [LARGE SCALE GENOMIC DNA]</scope>
    <source>
        <strain evidence="1 2">UAMH 10762</strain>
    </source>
</reference>
<dbReference type="GeneID" id="19108911"/>
<dbReference type="RefSeq" id="XP_007677627.1">
    <property type="nucleotide sequence ID" value="XM_007679437.1"/>
</dbReference>
<evidence type="ECO:0008006" key="3">
    <source>
        <dbReference type="Google" id="ProtNLM"/>
    </source>
</evidence>
<dbReference type="Proteomes" id="UP000011761">
    <property type="component" value="Unassembled WGS sequence"/>
</dbReference>
<dbReference type="AlphaFoldDB" id="M2LKU6"/>
<gene>
    <name evidence="1" type="ORF">BAUCODRAFT_148958</name>
</gene>
<accession>M2LKU6</accession>
<dbReference type="OMA" id="MDMEAMT"/>
<dbReference type="EMBL" id="KB445557">
    <property type="protein sequence ID" value="EMC94907.1"/>
    <property type="molecule type" value="Genomic_DNA"/>
</dbReference>
<dbReference type="OrthoDB" id="10041966at2759"/>
<sequence>MAEPNNVLLVGMSGPSSSGKTTLARLIRDVFPNVFLLHEDDFYKPEAELPKHPSGVLDWDALESINMPKLQHALQYIREHGMPPPDFESYQDRNSIGPVDVDHGVIEDLKWRGGKWMFQDVPPIAIIDGFLLYSDSMRSVREMFDVKIFLRTDLKTARARREARSGYATLEGFWEDPPGYVDNVVWPNYVKEHDFLFQDKNVEGEYDEAVLKRLDIRAPSAEAQSNMTACLKWAYDVVEEALEKRVAR</sequence>
<organism evidence="1 2">
    <name type="scientific">Baudoinia panamericana (strain UAMH 10762)</name>
    <name type="common">Angels' share fungus</name>
    <name type="synonym">Baudoinia compniacensis (strain UAMH 10762)</name>
    <dbReference type="NCBI Taxonomy" id="717646"/>
    <lineage>
        <taxon>Eukaryota</taxon>
        <taxon>Fungi</taxon>
        <taxon>Dikarya</taxon>
        <taxon>Ascomycota</taxon>
        <taxon>Pezizomycotina</taxon>
        <taxon>Dothideomycetes</taxon>
        <taxon>Dothideomycetidae</taxon>
        <taxon>Mycosphaerellales</taxon>
        <taxon>Teratosphaeriaceae</taxon>
        <taxon>Baudoinia</taxon>
    </lineage>
</organism>
<protein>
    <recommendedName>
        <fullName evidence="3">Phosphoribulokinase/uridine kinase domain-containing protein</fullName>
    </recommendedName>
</protein>